<dbReference type="Pfam" id="PF07766">
    <property type="entry name" value="LETM1_RBD"/>
    <property type="match status" value="1"/>
</dbReference>
<accession>A0ABD2KRS0</accession>
<evidence type="ECO:0000256" key="5">
    <source>
        <dbReference type="ARBA" id="ARBA00023128"/>
    </source>
</evidence>
<evidence type="ECO:0000256" key="8">
    <source>
        <dbReference type="SAM" id="MobiDB-lite"/>
    </source>
</evidence>
<dbReference type="GO" id="GO:0005743">
    <property type="term" value="C:mitochondrial inner membrane"/>
    <property type="evidence" value="ECO:0007669"/>
    <property type="project" value="UniProtKB-SubCell"/>
</dbReference>
<comment type="subcellular location">
    <subcellularLocation>
        <location evidence="1">Mitochondrion inner membrane</location>
        <topology evidence="1">Single-pass membrane protein</topology>
    </subcellularLocation>
</comment>
<proteinExistence type="predicted"/>
<feature type="compositionally biased region" description="Low complexity" evidence="8">
    <location>
        <begin position="120"/>
        <end position="141"/>
    </location>
</feature>
<feature type="region of interest" description="Disordered" evidence="8">
    <location>
        <begin position="120"/>
        <end position="144"/>
    </location>
</feature>
<dbReference type="InterPro" id="IPR044202">
    <property type="entry name" value="LETM1/MDM38-like"/>
</dbReference>
<dbReference type="PROSITE" id="PS51758">
    <property type="entry name" value="LETM1_RBD"/>
    <property type="match status" value="1"/>
</dbReference>
<protein>
    <recommendedName>
        <fullName evidence="10">Letm1 RBD domain-containing protein</fullName>
    </recommendedName>
</protein>
<keyword evidence="6 9" id="KW-0472">Membrane</keyword>
<evidence type="ECO:0000256" key="6">
    <source>
        <dbReference type="ARBA" id="ARBA00023136"/>
    </source>
</evidence>
<evidence type="ECO:0000256" key="2">
    <source>
        <dbReference type="ARBA" id="ARBA00022692"/>
    </source>
</evidence>
<keyword evidence="5 7" id="KW-0496">Mitochondrion</keyword>
<keyword evidence="4 9" id="KW-1133">Transmembrane helix</keyword>
<keyword evidence="2 9" id="KW-0812">Transmembrane</keyword>
<name>A0ABD2KRS0_9BILA</name>
<evidence type="ECO:0000256" key="3">
    <source>
        <dbReference type="ARBA" id="ARBA00022792"/>
    </source>
</evidence>
<dbReference type="Proteomes" id="UP001620626">
    <property type="component" value="Unassembled WGS sequence"/>
</dbReference>
<evidence type="ECO:0000256" key="9">
    <source>
        <dbReference type="SAM" id="Phobius"/>
    </source>
</evidence>
<dbReference type="AlphaFoldDB" id="A0ABD2KRS0"/>
<dbReference type="EMBL" id="JBICBT010000680">
    <property type="protein sequence ID" value="KAL3105646.1"/>
    <property type="molecule type" value="Genomic_DNA"/>
</dbReference>
<dbReference type="PANTHER" id="PTHR14009">
    <property type="entry name" value="LEUCINE ZIPPER-EF-HAND CONTAINING TRANSMEMBRANE PROTEIN"/>
    <property type="match status" value="1"/>
</dbReference>
<evidence type="ECO:0000256" key="4">
    <source>
        <dbReference type="ARBA" id="ARBA00022989"/>
    </source>
</evidence>
<dbReference type="InterPro" id="IPR033122">
    <property type="entry name" value="LETM1-like_RBD"/>
</dbReference>
<organism evidence="11 12">
    <name type="scientific">Heterodera trifolii</name>
    <dbReference type="NCBI Taxonomy" id="157864"/>
    <lineage>
        <taxon>Eukaryota</taxon>
        <taxon>Metazoa</taxon>
        <taxon>Ecdysozoa</taxon>
        <taxon>Nematoda</taxon>
        <taxon>Chromadorea</taxon>
        <taxon>Rhabditida</taxon>
        <taxon>Tylenchina</taxon>
        <taxon>Tylenchomorpha</taxon>
        <taxon>Tylenchoidea</taxon>
        <taxon>Heteroderidae</taxon>
        <taxon>Heteroderinae</taxon>
        <taxon>Heterodera</taxon>
    </lineage>
</organism>
<keyword evidence="3" id="KW-0999">Mitochondrion inner membrane</keyword>
<evidence type="ECO:0000313" key="11">
    <source>
        <dbReference type="EMBL" id="KAL3105646.1"/>
    </source>
</evidence>
<evidence type="ECO:0000256" key="7">
    <source>
        <dbReference type="PROSITE-ProRule" id="PRU01094"/>
    </source>
</evidence>
<evidence type="ECO:0000313" key="12">
    <source>
        <dbReference type="Proteomes" id="UP001620626"/>
    </source>
</evidence>
<keyword evidence="12" id="KW-1185">Reference proteome</keyword>
<sequence>MIAAFCSTRTAGCRIVKGIVCCSDFSSHLLCCPSLTHSPFGNPLRRFEPLPSNKSDHGTADNVEALSAEQSGTSAQGIGLKEFRETTTVQALRATAYMLPLVSGRRNAAVTIAYASTATEAASGSGGTAPPTTGDSGSSSGDQQHKQPLFIRVWNKLRDPKGLARLAWHALVHTWHGFRLFWLEARLSAKYLSKLARGQPLLRKERQQMKRTSLDVARLFPFSLFIIVPFMELLLPFYIKLFPRMMPSTFQDTSDSEQQYKRQLKAKNETAKFLQDSLEEIALVRQKQGHAEGAQAIEFAQFLKKIRTGEGGYVNNEELFKFSKLFEDELTLDSLSMVHLRALCRLLGIAQFGTPEILRFCLRMKLRELKADDQLIEREGGVEVLSAQELQAACRARGMRALGLSEERLRQQLRQWVELSLDEQVPPSLLLLTRAMYFPEDVDFTARIRAIVGTLPKEIGDFKAISLKELEGGSDPQAKIELLRSIEADLKAERKLREERNEIKKKSKGK</sequence>
<feature type="transmembrane region" description="Helical" evidence="9">
    <location>
        <begin position="216"/>
        <end position="239"/>
    </location>
</feature>
<evidence type="ECO:0000256" key="1">
    <source>
        <dbReference type="ARBA" id="ARBA00004434"/>
    </source>
</evidence>
<evidence type="ECO:0000259" key="10">
    <source>
        <dbReference type="PROSITE" id="PS51758"/>
    </source>
</evidence>
<dbReference type="PANTHER" id="PTHR14009:SF1">
    <property type="entry name" value="MITOCHONDRIAL PROTON_CALCIUM EXCHANGER PROTEIN"/>
    <property type="match status" value="1"/>
</dbReference>
<feature type="domain" description="Letm1 RBD" evidence="10">
    <location>
        <begin position="262"/>
        <end position="510"/>
    </location>
</feature>
<gene>
    <name evidence="11" type="ORF">niasHT_029062</name>
</gene>
<comment type="caution">
    <text evidence="11">The sequence shown here is derived from an EMBL/GenBank/DDBJ whole genome shotgun (WGS) entry which is preliminary data.</text>
</comment>
<reference evidence="11 12" key="1">
    <citation type="submission" date="2024-10" db="EMBL/GenBank/DDBJ databases">
        <authorList>
            <person name="Kim D."/>
        </authorList>
    </citation>
    <scope>NUCLEOTIDE SEQUENCE [LARGE SCALE GENOMIC DNA]</scope>
    <source>
        <strain evidence="11">BH-2024</strain>
    </source>
</reference>